<dbReference type="InterPro" id="IPR029063">
    <property type="entry name" value="SAM-dependent_MTases_sf"/>
</dbReference>
<evidence type="ECO:0008006" key="5">
    <source>
        <dbReference type="Google" id="ProtNLM"/>
    </source>
</evidence>
<protein>
    <recommendedName>
        <fullName evidence="5">Methyltransferase type 11 domain-containing protein</fullName>
    </recommendedName>
</protein>
<evidence type="ECO:0000313" key="4">
    <source>
        <dbReference type="Proteomes" id="UP001156856"/>
    </source>
</evidence>
<evidence type="ECO:0000313" key="3">
    <source>
        <dbReference type="Proteomes" id="UP000321960"/>
    </source>
</evidence>
<organism evidence="1 3">
    <name type="scientific">Methylobacterium oxalidis</name>
    <dbReference type="NCBI Taxonomy" id="944322"/>
    <lineage>
        <taxon>Bacteria</taxon>
        <taxon>Pseudomonadati</taxon>
        <taxon>Pseudomonadota</taxon>
        <taxon>Alphaproteobacteria</taxon>
        <taxon>Hyphomicrobiales</taxon>
        <taxon>Methylobacteriaceae</taxon>
        <taxon>Methylobacterium</taxon>
    </lineage>
</organism>
<sequence>MDATFHLPEEFDQSIFLGNRPRLAKFLRTLRVGKRFSNWYFEKYGNPEGLRQSTIGSRRDFLDLIPTMSSVLEVGPFLSPCLTRPRHDVSYFDVLNGEQMLERARHLTSIPYEREYWEERLKHPLEIDYFHPDGDLSSVPRTFANLFSSHCIEHQPDLITHMQQAYERIEPGGRYFMIVPDKRYCFDHYNPESRLIDVLGAHLERRRRACPTKVLEHRLATAHNDPVRHWMHDHGRPTLEERPEVFGYCLEEAATALETYIDVHYWMFTPDSFRRLMNELYEREFIKLRLERVYPTLRNTFEFFAVFRRGN</sequence>
<dbReference type="SUPFAM" id="SSF53335">
    <property type="entry name" value="S-adenosyl-L-methionine-dependent methyltransferases"/>
    <property type="match status" value="1"/>
</dbReference>
<accession>A0A512IX52</accession>
<reference evidence="4" key="2">
    <citation type="journal article" date="2019" name="Int. J. Syst. Evol. Microbiol.">
        <title>The Global Catalogue of Microorganisms (GCM) 10K type strain sequencing project: providing services to taxonomists for standard genome sequencing and annotation.</title>
        <authorList>
            <consortium name="The Broad Institute Genomics Platform"/>
            <consortium name="The Broad Institute Genome Sequencing Center for Infectious Disease"/>
            <person name="Wu L."/>
            <person name="Ma J."/>
        </authorList>
    </citation>
    <scope>NUCLEOTIDE SEQUENCE [LARGE SCALE GENOMIC DNA]</scope>
    <source>
        <strain evidence="4">NBRC 107715</strain>
    </source>
</reference>
<dbReference type="Proteomes" id="UP001156856">
    <property type="component" value="Unassembled WGS sequence"/>
</dbReference>
<name>A0A512IX52_9HYPH</name>
<gene>
    <name evidence="2" type="ORF">GCM10007888_06180</name>
    <name evidence="1" type="ORF">MOX02_03300</name>
</gene>
<reference evidence="2" key="4">
    <citation type="submission" date="2023-01" db="EMBL/GenBank/DDBJ databases">
        <title>Draft genome sequence of Methylobacterium oxalidis strain NBRC 107715.</title>
        <authorList>
            <person name="Sun Q."/>
            <person name="Mori K."/>
        </authorList>
    </citation>
    <scope>NUCLEOTIDE SEQUENCE</scope>
    <source>
        <strain evidence="2">NBRC 107715</strain>
    </source>
</reference>
<proteinExistence type="predicted"/>
<dbReference type="AlphaFoldDB" id="A0A512IX52"/>
<dbReference type="EMBL" id="BSPK01000004">
    <property type="protein sequence ID" value="GLS62237.1"/>
    <property type="molecule type" value="Genomic_DNA"/>
</dbReference>
<reference evidence="1 3" key="3">
    <citation type="submission" date="2019-07" db="EMBL/GenBank/DDBJ databases">
        <title>Whole genome shotgun sequence of Methylobacterium oxalidis NBRC 107715.</title>
        <authorList>
            <person name="Hosoyama A."/>
            <person name="Uohara A."/>
            <person name="Ohji S."/>
            <person name="Ichikawa N."/>
        </authorList>
    </citation>
    <scope>NUCLEOTIDE SEQUENCE [LARGE SCALE GENOMIC DNA]</scope>
    <source>
        <strain evidence="1 3">NBRC 107715</strain>
    </source>
</reference>
<dbReference type="Proteomes" id="UP000321960">
    <property type="component" value="Unassembled WGS sequence"/>
</dbReference>
<comment type="caution">
    <text evidence="1">The sequence shown here is derived from an EMBL/GenBank/DDBJ whole genome shotgun (WGS) entry which is preliminary data.</text>
</comment>
<keyword evidence="4" id="KW-1185">Reference proteome</keyword>
<evidence type="ECO:0000313" key="2">
    <source>
        <dbReference type="EMBL" id="GLS62237.1"/>
    </source>
</evidence>
<evidence type="ECO:0000313" key="1">
    <source>
        <dbReference type="EMBL" id="GEP02292.1"/>
    </source>
</evidence>
<dbReference type="EMBL" id="BJZU01000003">
    <property type="protein sequence ID" value="GEP02292.1"/>
    <property type="molecule type" value="Genomic_DNA"/>
</dbReference>
<reference evidence="2" key="1">
    <citation type="journal article" date="2014" name="Int. J. Syst. Evol. Microbiol.">
        <title>Complete genome of a new Firmicutes species belonging to the dominant human colonic microbiota ('Ruminococcus bicirculans') reveals two chromosomes and a selective capacity to utilize plant glucans.</title>
        <authorList>
            <consortium name="NISC Comparative Sequencing Program"/>
            <person name="Wegmann U."/>
            <person name="Louis P."/>
            <person name="Goesmann A."/>
            <person name="Henrissat B."/>
            <person name="Duncan S.H."/>
            <person name="Flint H.J."/>
        </authorList>
    </citation>
    <scope>NUCLEOTIDE SEQUENCE</scope>
    <source>
        <strain evidence="2">NBRC 107715</strain>
    </source>
</reference>
<dbReference type="Gene3D" id="3.40.50.150">
    <property type="entry name" value="Vaccinia Virus protein VP39"/>
    <property type="match status" value="1"/>
</dbReference>